<dbReference type="InterPro" id="IPR050061">
    <property type="entry name" value="MurCDEF_pg_biosynth"/>
</dbReference>
<keyword evidence="20" id="KW-1185">Reference proteome</keyword>
<dbReference type="Gene3D" id="3.40.50.720">
    <property type="entry name" value="NAD(P)-binding Rossmann-like Domain"/>
    <property type="match status" value="1"/>
</dbReference>
<feature type="domain" description="Mur ligase C-terminal" evidence="17">
    <location>
        <begin position="333"/>
        <end position="460"/>
    </location>
</feature>
<evidence type="ECO:0000256" key="11">
    <source>
        <dbReference type="ARBA" id="ARBA00023306"/>
    </source>
</evidence>
<comment type="subcellular location">
    <subcellularLocation>
        <location evidence="1 14">Cytoplasm</location>
    </subcellularLocation>
</comment>
<dbReference type="PANTHER" id="PTHR43445">
    <property type="entry name" value="UDP-N-ACETYLMURAMATE--L-ALANINE LIGASE-RELATED"/>
    <property type="match status" value="1"/>
</dbReference>
<feature type="transmembrane region" description="Helical" evidence="15">
    <location>
        <begin position="6"/>
        <end position="27"/>
    </location>
</feature>
<dbReference type="SUPFAM" id="SSF51984">
    <property type="entry name" value="MurCD N-terminal domain"/>
    <property type="match status" value="1"/>
</dbReference>
<dbReference type="Pfam" id="PF01225">
    <property type="entry name" value="Mur_ligase"/>
    <property type="match status" value="1"/>
</dbReference>
<keyword evidence="10 14" id="KW-0573">Peptidoglycan synthesis</keyword>
<evidence type="ECO:0000256" key="15">
    <source>
        <dbReference type="SAM" id="Phobius"/>
    </source>
</evidence>
<name>A0ABR6KNC3_9BACT</name>
<evidence type="ECO:0000256" key="14">
    <source>
        <dbReference type="HAMAP-Rule" id="MF_00046"/>
    </source>
</evidence>
<evidence type="ECO:0000256" key="10">
    <source>
        <dbReference type="ARBA" id="ARBA00022984"/>
    </source>
</evidence>
<accession>A0ABR6KNC3</accession>
<evidence type="ECO:0000256" key="9">
    <source>
        <dbReference type="ARBA" id="ARBA00022960"/>
    </source>
</evidence>
<keyword evidence="12 14" id="KW-0961">Cell wall biogenesis/degradation</keyword>
<evidence type="ECO:0000259" key="16">
    <source>
        <dbReference type="Pfam" id="PF01225"/>
    </source>
</evidence>
<dbReference type="EC" id="6.3.2.8" evidence="3 14"/>
<evidence type="ECO:0000256" key="8">
    <source>
        <dbReference type="ARBA" id="ARBA00022840"/>
    </source>
</evidence>
<dbReference type="InterPro" id="IPR036615">
    <property type="entry name" value="Mur_ligase_C_dom_sf"/>
</dbReference>
<dbReference type="SUPFAM" id="SSF53623">
    <property type="entry name" value="MurD-like peptide ligases, catalytic domain"/>
    <property type="match status" value="1"/>
</dbReference>
<feature type="binding site" evidence="14">
    <location>
        <begin position="119"/>
        <end position="125"/>
    </location>
    <ligand>
        <name>ATP</name>
        <dbReference type="ChEBI" id="CHEBI:30616"/>
    </ligand>
</feature>
<dbReference type="InterPro" id="IPR013221">
    <property type="entry name" value="Mur_ligase_cen"/>
</dbReference>
<keyword evidence="6 14" id="KW-0132">Cell division</keyword>
<evidence type="ECO:0000256" key="5">
    <source>
        <dbReference type="ARBA" id="ARBA00022598"/>
    </source>
</evidence>
<dbReference type="Pfam" id="PF08245">
    <property type="entry name" value="Mur_ligase_M"/>
    <property type="match status" value="1"/>
</dbReference>
<dbReference type="RefSeq" id="WP_183671266.1">
    <property type="nucleotide sequence ID" value="NZ_BMPB01000005.1"/>
</dbReference>
<sequence length="477" mass="52882">MNINTITAVYFVGAGGIGMSALIRYFLSKGKQVAGYDKTPSDLTAQLNREGAVIHYEDNVSLIPDTFRDPARTLVVYTPAVPESHTELSYFRQNGFEVMKRARVLGEITNCSRGLCIAGTHGKTTTSSMLAHLLKQSHVDCNAFLGGILKNYDSNLMLSDKSDLTVIEADEFDRSFHWLTPYMAVITAADPDHLDIYGTAEAYRESFEHFTSLIRPDGCLVMKKGINVTPRLKEGVKLFTYTGAEEDNGHLSSVKCQVSTEKADFHAENIRIGNGEIWFDFVGPDIRIADIQLGVPVKVNIENGVAAIALAWMNGVTPEEIRRGMASFGGPKRRFDFHLKKDNIVLIDDYAHHPAELAASIQSVKELYAGRKVTGIFQPHLYTRTRDFAPDFAASLSLLDELILLDIYPAREEPIPGVTSEIIFDAVTIPSRKLIRKSELLDLVAKEADTFEVVLMVGAGDIDRLIEPVKQILDKKL</sequence>
<dbReference type="InterPro" id="IPR000713">
    <property type="entry name" value="Mur_ligase_N"/>
</dbReference>
<keyword evidence="9 14" id="KW-0133">Cell shape</keyword>
<evidence type="ECO:0000313" key="20">
    <source>
        <dbReference type="Proteomes" id="UP000533637"/>
    </source>
</evidence>
<evidence type="ECO:0000256" key="12">
    <source>
        <dbReference type="ARBA" id="ARBA00023316"/>
    </source>
</evidence>
<evidence type="ECO:0000256" key="6">
    <source>
        <dbReference type="ARBA" id="ARBA00022618"/>
    </source>
</evidence>
<keyword evidence="15" id="KW-1133">Transmembrane helix</keyword>
<evidence type="ECO:0000259" key="17">
    <source>
        <dbReference type="Pfam" id="PF02875"/>
    </source>
</evidence>
<evidence type="ECO:0000256" key="2">
    <source>
        <dbReference type="ARBA" id="ARBA00004752"/>
    </source>
</evidence>
<protein>
    <recommendedName>
        <fullName evidence="3 14">UDP-N-acetylmuramate--L-alanine ligase</fullName>
        <ecNumber evidence="3 14">6.3.2.8</ecNumber>
    </recommendedName>
    <alternativeName>
        <fullName evidence="14">UDP-N-acetylmuramoyl-L-alanine synthetase</fullName>
    </alternativeName>
</protein>
<dbReference type="Pfam" id="PF02875">
    <property type="entry name" value="Mur_ligase_C"/>
    <property type="match status" value="1"/>
</dbReference>
<feature type="domain" description="Mur ligase N-terminal catalytic" evidence="16">
    <location>
        <begin position="9"/>
        <end position="110"/>
    </location>
</feature>
<dbReference type="SUPFAM" id="SSF53244">
    <property type="entry name" value="MurD-like peptide ligases, peptide-binding domain"/>
    <property type="match status" value="1"/>
</dbReference>
<dbReference type="Gene3D" id="3.40.1190.10">
    <property type="entry name" value="Mur-like, catalytic domain"/>
    <property type="match status" value="1"/>
</dbReference>
<evidence type="ECO:0000256" key="3">
    <source>
        <dbReference type="ARBA" id="ARBA00012211"/>
    </source>
</evidence>
<dbReference type="PANTHER" id="PTHR43445:SF3">
    <property type="entry name" value="UDP-N-ACETYLMURAMATE--L-ALANINE LIGASE"/>
    <property type="match status" value="1"/>
</dbReference>
<dbReference type="EMBL" id="JACHOC010000005">
    <property type="protein sequence ID" value="MBB4622997.1"/>
    <property type="molecule type" value="Genomic_DNA"/>
</dbReference>
<evidence type="ECO:0000256" key="1">
    <source>
        <dbReference type="ARBA" id="ARBA00004496"/>
    </source>
</evidence>
<dbReference type="InterPro" id="IPR036565">
    <property type="entry name" value="Mur-like_cat_sf"/>
</dbReference>
<dbReference type="InterPro" id="IPR005758">
    <property type="entry name" value="UDP-N-AcMur_Ala_ligase_MurC"/>
</dbReference>
<keyword evidence="15" id="KW-0812">Transmembrane</keyword>
<comment type="function">
    <text evidence="14">Cell wall formation.</text>
</comment>
<organism evidence="19 20">
    <name type="scientific">Parabacteroides faecis</name>
    <dbReference type="NCBI Taxonomy" id="1217282"/>
    <lineage>
        <taxon>Bacteria</taxon>
        <taxon>Pseudomonadati</taxon>
        <taxon>Bacteroidota</taxon>
        <taxon>Bacteroidia</taxon>
        <taxon>Bacteroidales</taxon>
        <taxon>Tannerellaceae</taxon>
        <taxon>Parabacteroides</taxon>
    </lineage>
</organism>
<evidence type="ECO:0000256" key="7">
    <source>
        <dbReference type="ARBA" id="ARBA00022741"/>
    </source>
</evidence>
<dbReference type="InterPro" id="IPR004101">
    <property type="entry name" value="Mur_ligase_C"/>
</dbReference>
<comment type="similarity">
    <text evidence="14">Belongs to the MurCDEF family.</text>
</comment>
<keyword evidence="4 14" id="KW-0963">Cytoplasm</keyword>
<comment type="catalytic activity">
    <reaction evidence="13 14">
        <text>UDP-N-acetyl-alpha-D-muramate + L-alanine + ATP = UDP-N-acetyl-alpha-D-muramoyl-L-alanine + ADP + phosphate + H(+)</text>
        <dbReference type="Rhea" id="RHEA:23372"/>
        <dbReference type="ChEBI" id="CHEBI:15378"/>
        <dbReference type="ChEBI" id="CHEBI:30616"/>
        <dbReference type="ChEBI" id="CHEBI:43474"/>
        <dbReference type="ChEBI" id="CHEBI:57972"/>
        <dbReference type="ChEBI" id="CHEBI:70757"/>
        <dbReference type="ChEBI" id="CHEBI:83898"/>
        <dbReference type="ChEBI" id="CHEBI:456216"/>
        <dbReference type="EC" id="6.3.2.8"/>
    </reaction>
</comment>
<evidence type="ECO:0000313" key="19">
    <source>
        <dbReference type="EMBL" id="MBB4622997.1"/>
    </source>
</evidence>
<evidence type="ECO:0000256" key="13">
    <source>
        <dbReference type="ARBA" id="ARBA00047833"/>
    </source>
</evidence>
<evidence type="ECO:0000259" key="18">
    <source>
        <dbReference type="Pfam" id="PF08245"/>
    </source>
</evidence>
<dbReference type="Gene3D" id="3.90.190.20">
    <property type="entry name" value="Mur ligase, C-terminal domain"/>
    <property type="match status" value="1"/>
</dbReference>
<keyword evidence="11 14" id="KW-0131">Cell cycle</keyword>
<gene>
    <name evidence="14" type="primary">murC</name>
    <name evidence="19" type="ORF">GGQ57_002906</name>
</gene>
<dbReference type="Proteomes" id="UP000533637">
    <property type="component" value="Unassembled WGS sequence"/>
</dbReference>
<comment type="caution">
    <text evidence="19">The sequence shown here is derived from an EMBL/GenBank/DDBJ whole genome shotgun (WGS) entry which is preliminary data.</text>
</comment>
<dbReference type="HAMAP" id="MF_00046">
    <property type="entry name" value="MurC"/>
    <property type="match status" value="1"/>
</dbReference>
<keyword evidence="15" id="KW-0472">Membrane</keyword>
<keyword evidence="8 14" id="KW-0067">ATP-binding</keyword>
<dbReference type="GO" id="GO:0008763">
    <property type="term" value="F:UDP-N-acetylmuramate-L-alanine ligase activity"/>
    <property type="evidence" value="ECO:0007669"/>
    <property type="project" value="UniProtKB-EC"/>
</dbReference>
<reference evidence="19 20" key="1">
    <citation type="submission" date="2020-08" db="EMBL/GenBank/DDBJ databases">
        <title>Genomic Encyclopedia of Type Strains, Phase IV (KMG-IV): sequencing the most valuable type-strain genomes for metagenomic binning, comparative biology and taxonomic classification.</title>
        <authorList>
            <person name="Goeker M."/>
        </authorList>
    </citation>
    <scope>NUCLEOTIDE SEQUENCE [LARGE SCALE GENOMIC DNA]</scope>
    <source>
        <strain evidence="19 20">DSM 102983</strain>
    </source>
</reference>
<proteinExistence type="inferred from homology"/>
<keyword evidence="7 14" id="KW-0547">Nucleotide-binding</keyword>
<keyword evidence="5 14" id="KW-0436">Ligase</keyword>
<evidence type="ECO:0000256" key="4">
    <source>
        <dbReference type="ARBA" id="ARBA00022490"/>
    </source>
</evidence>
<dbReference type="NCBIfam" id="TIGR01082">
    <property type="entry name" value="murC"/>
    <property type="match status" value="1"/>
</dbReference>
<comment type="pathway">
    <text evidence="2 14">Cell wall biogenesis; peptidoglycan biosynthesis.</text>
</comment>
<feature type="domain" description="Mur ligase central" evidence="18">
    <location>
        <begin position="117"/>
        <end position="311"/>
    </location>
</feature>